<dbReference type="Proteomes" id="UP001396334">
    <property type="component" value="Unassembled WGS sequence"/>
</dbReference>
<comment type="caution">
    <text evidence="2">The sequence shown here is derived from an EMBL/GenBank/DDBJ whole genome shotgun (WGS) entry which is preliminary data.</text>
</comment>
<evidence type="ECO:0000313" key="2">
    <source>
        <dbReference type="EMBL" id="KAK9026752.1"/>
    </source>
</evidence>
<feature type="region of interest" description="Disordered" evidence="1">
    <location>
        <begin position="124"/>
        <end position="264"/>
    </location>
</feature>
<reference evidence="2 3" key="1">
    <citation type="journal article" date="2024" name="G3 (Bethesda)">
        <title>Genome assembly of Hibiscus sabdariffa L. provides insights into metabolisms of medicinal natural products.</title>
        <authorList>
            <person name="Kim T."/>
        </authorList>
    </citation>
    <scope>NUCLEOTIDE SEQUENCE [LARGE SCALE GENOMIC DNA]</scope>
    <source>
        <strain evidence="2">TK-2024</strain>
        <tissue evidence="2">Old leaves</tissue>
    </source>
</reference>
<feature type="compositionally biased region" description="Basic and acidic residues" evidence="1">
    <location>
        <begin position="146"/>
        <end position="157"/>
    </location>
</feature>
<gene>
    <name evidence="2" type="ORF">V6N11_039586</name>
</gene>
<dbReference type="EMBL" id="JBBPBN010000013">
    <property type="protein sequence ID" value="KAK9026752.1"/>
    <property type="molecule type" value="Genomic_DNA"/>
</dbReference>
<proteinExistence type="predicted"/>
<feature type="compositionally biased region" description="Basic residues" evidence="1">
    <location>
        <begin position="198"/>
        <end position="207"/>
    </location>
</feature>
<name>A0ABR2SP92_9ROSI</name>
<keyword evidence="3" id="KW-1185">Reference proteome</keyword>
<accession>A0ABR2SP92</accession>
<evidence type="ECO:0000313" key="3">
    <source>
        <dbReference type="Proteomes" id="UP001396334"/>
    </source>
</evidence>
<evidence type="ECO:0000256" key="1">
    <source>
        <dbReference type="SAM" id="MobiDB-lite"/>
    </source>
</evidence>
<protein>
    <submittedName>
        <fullName evidence="2">Uncharacterized protein</fullName>
    </submittedName>
</protein>
<feature type="compositionally biased region" description="Low complexity" evidence="1">
    <location>
        <begin position="36"/>
        <end position="57"/>
    </location>
</feature>
<organism evidence="2 3">
    <name type="scientific">Hibiscus sabdariffa</name>
    <name type="common">roselle</name>
    <dbReference type="NCBI Taxonomy" id="183260"/>
    <lineage>
        <taxon>Eukaryota</taxon>
        <taxon>Viridiplantae</taxon>
        <taxon>Streptophyta</taxon>
        <taxon>Embryophyta</taxon>
        <taxon>Tracheophyta</taxon>
        <taxon>Spermatophyta</taxon>
        <taxon>Magnoliopsida</taxon>
        <taxon>eudicotyledons</taxon>
        <taxon>Gunneridae</taxon>
        <taxon>Pentapetalae</taxon>
        <taxon>rosids</taxon>
        <taxon>malvids</taxon>
        <taxon>Malvales</taxon>
        <taxon>Malvaceae</taxon>
        <taxon>Malvoideae</taxon>
        <taxon>Hibiscus</taxon>
    </lineage>
</organism>
<feature type="region of interest" description="Disordered" evidence="1">
    <location>
        <begin position="1"/>
        <end position="89"/>
    </location>
</feature>
<sequence>MEVADATPIQMAMPTPTMSEHAELEVPAGIPPSPAATPQATPAASHTPTPAATPATQDSRQSTPDSPLGSAPTTPLSPPPARSEEAAPLHILQLRTATAYFHNQPTTNQQANFSAATLPKSTLVQSEGAGNTEKVDLSSDDENDIFDWHTPMEHHDPTCPTPYMEEVPGSSTIQKSPPSAPATQEVAPQPTTSPVHTVQRRSKRHAGRVMLSDRSSSPDPIVQPPAKKQRKYHVITTDSDDDSSAGVPVDHPEQSAHPSLSRTI</sequence>